<keyword evidence="1 4" id="KW-1015">Disulfide bond</keyword>
<dbReference type="PANTHER" id="PTHR46115">
    <property type="entry name" value="THIOREDOXIN-LIKE PROTEIN 1"/>
    <property type="match status" value="1"/>
</dbReference>
<dbReference type="Pfam" id="PF00085">
    <property type="entry name" value="Thioredoxin"/>
    <property type="match status" value="1"/>
</dbReference>
<feature type="site" description="Contributes to redox potential value" evidence="3">
    <location>
        <position position="33"/>
    </location>
</feature>
<feature type="active site" description="Nucleophile" evidence="3">
    <location>
        <position position="32"/>
    </location>
</feature>
<dbReference type="CDD" id="cd02947">
    <property type="entry name" value="TRX_family"/>
    <property type="match status" value="1"/>
</dbReference>
<feature type="site" description="Contributes to redox potential value" evidence="3">
    <location>
        <position position="34"/>
    </location>
</feature>
<dbReference type="InterPro" id="IPR005746">
    <property type="entry name" value="Thioredoxin"/>
</dbReference>
<dbReference type="PROSITE" id="PS00194">
    <property type="entry name" value="THIOREDOXIN_1"/>
    <property type="match status" value="1"/>
</dbReference>
<name>A0AAV2T842_CALDB</name>
<evidence type="ECO:0000256" key="4">
    <source>
        <dbReference type="PIRSR" id="PIRSR000077-4"/>
    </source>
</evidence>
<evidence type="ECO:0000256" key="3">
    <source>
        <dbReference type="PIRSR" id="PIRSR000077-1"/>
    </source>
</evidence>
<dbReference type="InterPro" id="IPR036249">
    <property type="entry name" value="Thioredoxin-like_sf"/>
</dbReference>
<proteinExistence type="inferred from homology"/>
<evidence type="ECO:0000256" key="2">
    <source>
        <dbReference type="PIRNR" id="PIRNR000077"/>
    </source>
</evidence>
<dbReference type="Gene3D" id="3.40.30.10">
    <property type="entry name" value="Glutaredoxin"/>
    <property type="match status" value="1"/>
</dbReference>
<dbReference type="AlphaFoldDB" id="A0AAV2T842"/>
<dbReference type="PIRSF" id="PIRSF000077">
    <property type="entry name" value="Thioredoxin"/>
    <property type="match status" value="1"/>
</dbReference>
<evidence type="ECO:0000256" key="1">
    <source>
        <dbReference type="ARBA" id="ARBA00023157"/>
    </source>
</evidence>
<evidence type="ECO:0000259" key="5">
    <source>
        <dbReference type="PROSITE" id="PS51352"/>
    </source>
</evidence>
<evidence type="ECO:0000313" key="7">
    <source>
        <dbReference type="Proteomes" id="UP001497525"/>
    </source>
</evidence>
<dbReference type="GO" id="GO:0015035">
    <property type="term" value="F:protein-disulfide reductase activity"/>
    <property type="evidence" value="ECO:0007669"/>
    <property type="project" value="InterPro"/>
</dbReference>
<sequence>MVSHVDKKEEVKKFIDEGKEKLVVLDFFATWCGPCRAIAPEVEELSKKYPNVKFGKVDVDVDEECSSEYKIECMPTFVFFKEGKEIERFSGADSAKLKAVIEKYAN</sequence>
<organism evidence="6 7">
    <name type="scientific">Calicophoron daubneyi</name>
    <name type="common">Rumen fluke</name>
    <name type="synonym">Paramphistomum daubneyi</name>
    <dbReference type="NCBI Taxonomy" id="300641"/>
    <lineage>
        <taxon>Eukaryota</taxon>
        <taxon>Metazoa</taxon>
        <taxon>Spiralia</taxon>
        <taxon>Lophotrochozoa</taxon>
        <taxon>Platyhelminthes</taxon>
        <taxon>Trematoda</taxon>
        <taxon>Digenea</taxon>
        <taxon>Plagiorchiida</taxon>
        <taxon>Pronocephalata</taxon>
        <taxon>Paramphistomoidea</taxon>
        <taxon>Paramphistomidae</taxon>
        <taxon>Calicophoron</taxon>
    </lineage>
</organism>
<feature type="disulfide bond" description="Redox-active" evidence="4">
    <location>
        <begin position="32"/>
        <end position="35"/>
    </location>
</feature>
<comment type="similarity">
    <text evidence="2">Belongs to the thioredoxin family.</text>
</comment>
<dbReference type="NCBIfam" id="TIGR01068">
    <property type="entry name" value="thioredoxin"/>
    <property type="match status" value="1"/>
</dbReference>
<reference evidence="6" key="1">
    <citation type="submission" date="2024-06" db="EMBL/GenBank/DDBJ databases">
        <authorList>
            <person name="Liu X."/>
            <person name="Lenzi L."/>
            <person name="Haldenby T S."/>
            <person name="Uol C."/>
        </authorList>
    </citation>
    <scope>NUCLEOTIDE SEQUENCE</scope>
</reference>
<evidence type="ECO:0000313" key="6">
    <source>
        <dbReference type="EMBL" id="CAL5132259.1"/>
    </source>
</evidence>
<feature type="active site" description="Nucleophile" evidence="3">
    <location>
        <position position="35"/>
    </location>
</feature>
<dbReference type="SUPFAM" id="SSF52833">
    <property type="entry name" value="Thioredoxin-like"/>
    <property type="match status" value="1"/>
</dbReference>
<protein>
    <recommendedName>
        <fullName evidence="2">Thioredoxin</fullName>
    </recommendedName>
</protein>
<dbReference type="PRINTS" id="PR00421">
    <property type="entry name" value="THIOREDOXIN"/>
</dbReference>
<feature type="domain" description="Thioredoxin" evidence="5">
    <location>
        <begin position="1"/>
        <end position="106"/>
    </location>
</feature>
<dbReference type="FunFam" id="3.40.30.10:FF:000245">
    <property type="entry name" value="Thioredoxin"/>
    <property type="match status" value="1"/>
</dbReference>
<dbReference type="InterPro" id="IPR013766">
    <property type="entry name" value="Thioredoxin_domain"/>
</dbReference>
<comment type="caution">
    <text evidence="6">The sequence shown here is derived from an EMBL/GenBank/DDBJ whole genome shotgun (WGS) entry which is preliminary data.</text>
</comment>
<feature type="site" description="Deprotonates C-terminal active site Cys" evidence="3">
    <location>
        <position position="26"/>
    </location>
</feature>
<keyword evidence="4" id="KW-0676">Redox-active center</keyword>
<dbReference type="InterPro" id="IPR017937">
    <property type="entry name" value="Thioredoxin_CS"/>
</dbReference>
<dbReference type="EMBL" id="CAXLJL010000123">
    <property type="protein sequence ID" value="CAL5132259.1"/>
    <property type="molecule type" value="Genomic_DNA"/>
</dbReference>
<gene>
    <name evidence="6" type="ORF">CDAUBV1_LOCUS5099</name>
</gene>
<accession>A0AAV2T842</accession>
<dbReference type="Proteomes" id="UP001497525">
    <property type="component" value="Unassembled WGS sequence"/>
</dbReference>
<dbReference type="PROSITE" id="PS51352">
    <property type="entry name" value="THIOREDOXIN_2"/>
    <property type="match status" value="1"/>
</dbReference>